<comment type="similarity">
    <text evidence="1 7">Belongs to the SNAP-25 family.</text>
</comment>
<keyword evidence="4" id="KW-0770">Synapse</keyword>
<evidence type="ECO:0000256" key="4">
    <source>
        <dbReference type="ARBA" id="ARBA00023018"/>
    </source>
</evidence>
<comment type="subcellular location">
    <subcellularLocation>
        <location evidence="6">Synapse</location>
        <location evidence="6">Synaptosome</location>
    </subcellularLocation>
</comment>
<evidence type="ECO:0000256" key="6">
    <source>
        <dbReference type="ARBA" id="ARBA00034102"/>
    </source>
</evidence>
<feature type="region of interest" description="Disordered" evidence="9">
    <location>
        <begin position="112"/>
        <end position="137"/>
    </location>
</feature>
<dbReference type="SUPFAM" id="SSF58038">
    <property type="entry name" value="SNARE fusion complex"/>
    <property type="match status" value="2"/>
</dbReference>
<keyword evidence="3" id="KW-0677">Repeat</keyword>
<accession>A0A7D9DVS5</accession>
<keyword evidence="5 8" id="KW-0175">Coiled coil</keyword>
<evidence type="ECO:0000256" key="9">
    <source>
        <dbReference type="SAM" id="MobiDB-lite"/>
    </source>
</evidence>
<reference evidence="10" key="1">
    <citation type="submission" date="2020-04" db="EMBL/GenBank/DDBJ databases">
        <authorList>
            <person name="Alioto T."/>
            <person name="Alioto T."/>
            <person name="Gomez Garrido J."/>
        </authorList>
    </citation>
    <scope>NUCLEOTIDE SEQUENCE</scope>
    <source>
        <strain evidence="10">A484AB</strain>
    </source>
</reference>
<feature type="coiled-coil region" evidence="8">
    <location>
        <begin position="50"/>
        <end position="84"/>
    </location>
</feature>
<dbReference type="GO" id="GO:0005484">
    <property type="term" value="F:SNAP receptor activity"/>
    <property type="evidence" value="ECO:0007669"/>
    <property type="project" value="TreeGrafter"/>
</dbReference>
<organism evidence="10 11">
    <name type="scientific">Paramuricea clavata</name>
    <name type="common">Red gorgonian</name>
    <name type="synonym">Violescent sea-whip</name>
    <dbReference type="NCBI Taxonomy" id="317549"/>
    <lineage>
        <taxon>Eukaryota</taxon>
        <taxon>Metazoa</taxon>
        <taxon>Cnidaria</taxon>
        <taxon>Anthozoa</taxon>
        <taxon>Octocorallia</taxon>
        <taxon>Malacalcyonacea</taxon>
        <taxon>Plexauridae</taxon>
        <taxon>Paramuricea</taxon>
    </lineage>
</organism>
<evidence type="ECO:0000313" key="10">
    <source>
        <dbReference type="EMBL" id="CAB3995556.1"/>
    </source>
</evidence>
<dbReference type="PANTHER" id="PTHR19305:SF14">
    <property type="entry name" value="SYNAPTOSOMAL-ASSOCIATED PROTEIN-RELATED"/>
    <property type="match status" value="1"/>
</dbReference>
<protein>
    <recommendedName>
        <fullName evidence="7">Synaptosomal-associated protein</fullName>
    </recommendedName>
</protein>
<evidence type="ECO:0000256" key="7">
    <source>
        <dbReference type="RuleBase" id="RU003496"/>
    </source>
</evidence>
<dbReference type="InterPro" id="IPR000928">
    <property type="entry name" value="SNAP-25_dom"/>
</dbReference>
<dbReference type="CDD" id="cd15885">
    <property type="entry name" value="SNARE_SNAP25C"/>
    <property type="match status" value="1"/>
</dbReference>
<dbReference type="GO" id="GO:0031629">
    <property type="term" value="P:synaptic vesicle fusion to presynaptic active zone membrane"/>
    <property type="evidence" value="ECO:0007669"/>
    <property type="project" value="TreeGrafter"/>
</dbReference>
<dbReference type="OrthoDB" id="19261at2759"/>
<dbReference type="GO" id="GO:0031201">
    <property type="term" value="C:SNARE complex"/>
    <property type="evidence" value="ECO:0007669"/>
    <property type="project" value="TreeGrafter"/>
</dbReference>
<dbReference type="Gene3D" id="1.20.5.110">
    <property type="match status" value="2"/>
</dbReference>
<dbReference type="AlphaFoldDB" id="A0A7D9DVS5"/>
<dbReference type="PROSITE" id="PS50192">
    <property type="entry name" value="T_SNARE"/>
    <property type="match status" value="2"/>
</dbReference>
<evidence type="ECO:0000313" key="11">
    <source>
        <dbReference type="Proteomes" id="UP001152795"/>
    </source>
</evidence>
<evidence type="ECO:0000256" key="5">
    <source>
        <dbReference type="ARBA" id="ARBA00023054"/>
    </source>
</evidence>
<dbReference type="InterPro" id="IPR000727">
    <property type="entry name" value="T_SNARE_dom"/>
</dbReference>
<dbReference type="EMBL" id="CACRXK020002686">
    <property type="protein sequence ID" value="CAB3995556.1"/>
    <property type="molecule type" value="Genomic_DNA"/>
</dbReference>
<feature type="compositionally biased region" description="Polar residues" evidence="9">
    <location>
        <begin position="115"/>
        <end position="126"/>
    </location>
</feature>
<dbReference type="PANTHER" id="PTHR19305">
    <property type="entry name" value="SYNAPTOSOMAL ASSOCIATED PROTEIN"/>
    <property type="match status" value="1"/>
</dbReference>
<comment type="caution">
    <text evidence="10">The sequence shown here is derived from an EMBL/GenBank/DDBJ whole genome shotgun (WGS) entry which is preliminary data.</text>
</comment>
<name>A0A7D9DVS5_PARCT</name>
<dbReference type="FunFam" id="1.20.5.110:FF:000007">
    <property type="entry name" value="Synaptosomal-associated protein"/>
    <property type="match status" value="1"/>
</dbReference>
<dbReference type="GO" id="GO:0098793">
    <property type="term" value="C:presynapse"/>
    <property type="evidence" value="ECO:0007669"/>
    <property type="project" value="GOC"/>
</dbReference>
<dbReference type="GO" id="GO:0043005">
    <property type="term" value="C:neuron projection"/>
    <property type="evidence" value="ECO:0007669"/>
    <property type="project" value="UniProtKB-KW"/>
</dbReference>
<gene>
    <name evidence="10" type="ORF">PACLA_8A001870</name>
</gene>
<proteinExistence type="inferred from homology"/>
<evidence type="ECO:0000256" key="3">
    <source>
        <dbReference type="ARBA" id="ARBA00022737"/>
    </source>
</evidence>
<keyword evidence="11" id="KW-1185">Reference proteome</keyword>
<dbReference type="GO" id="GO:0019905">
    <property type="term" value="F:syntaxin binding"/>
    <property type="evidence" value="ECO:0007669"/>
    <property type="project" value="TreeGrafter"/>
</dbReference>
<dbReference type="FunFam" id="1.20.5.110:FF:000018">
    <property type="entry name" value="Synaptosomal-associated protein"/>
    <property type="match status" value="1"/>
</dbReference>
<dbReference type="GO" id="GO:0016082">
    <property type="term" value="P:synaptic vesicle priming"/>
    <property type="evidence" value="ECO:0007669"/>
    <property type="project" value="TreeGrafter"/>
</dbReference>
<evidence type="ECO:0000256" key="8">
    <source>
        <dbReference type="SAM" id="Coils"/>
    </source>
</evidence>
<feature type="region of interest" description="Disordered" evidence="9">
    <location>
        <begin position="1"/>
        <end position="23"/>
    </location>
</feature>
<sequence length="211" mass="23464">MSDEDRMRAEIMSMQERGDQITDESLEATRRILGTAEETQDVGIRTLVMLDEQGEQLDRIEETLDDINVDMKEAERNLTNLEKCCGLCVCPGSRSKSFEKSDAFKKAYAPGSKDQVVTKQPGSNENGRQKGGGQSAGYVERITNDAREDEMDENLGQVSDIVGNLKSMAVDMGKEIDTQNRQIDRINAKAESNDVRIGTANQRARQILQNA</sequence>
<dbReference type="GO" id="GO:0005886">
    <property type="term" value="C:plasma membrane"/>
    <property type="evidence" value="ECO:0007669"/>
    <property type="project" value="TreeGrafter"/>
</dbReference>
<dbReference type="CDD" id="cd15889">
    <property type="entry name" value="SNARE_SNAP25N_23N"/>
    <property type="match status" value="1"/>
</dbReference>
<dbReference type="Proteomes" id="UP001152795">
    <property type="component" value="Unassembled WGS sequence"/>
</dbReference>
<evidence type="ECO:0000256" key="2">
    <source>
        <dbReference type="ARBA" id="ARBA00022599"/>
    </source>
</evidence>
<dbReference type="SMART" id="SM00397">
    <property type="entry name" value="t_SNARE"/>
    <property type="match status" value="2"/>
</dbReference>
<dbReference type="Pfam" id="PF00835">
    <property type="entry name" value="SNAP-25"/>
    <property type="match status" value="1"/>
</dbReference>
<evidence type="ECO:0000256" key="1">
    <source>
        <dbReference type="ARBA" id="ARBA00009480"/>
    </source>
</evidence>
<keyword evidence="2" id="KW-0771">Synaptosome</keyword>